<feature type="compositionally biased region" description="Acidic residues" evidence="1">
    <location>
        <begin position="199"/>
        <end position="208"/>
    </location>
</feature>
<name>A0A229X1F0_9EURO</name>
<gene>
    <name evidence="4" type="ORF">CFD26_102439</name>
</gene>
<accession>A0A229X1F0</accession>
<comment type="caution">
    <text evidence="4">The sequence shown here is derived from an EMBL/GenBank/DDBJ whole genome shotgun (WGS) entry which is preliminary data.</text>
</comment>
<evidence type="ECO:0000313" key="5">
    <source>
        <dbReference type="Proteomes" id="UP000215289"/>
    </source>
</evidence>
<protein>
    <recommendedName>
        <fullName evidence="6">Extracellular membrane protein CFEM domain-containing protein</fullName>
    </recommendedName>
</protein>
<evidence type="ECO:0000313" key="4">
    <source>
        <dbReference type="EMBL" id="RLL94499.1"/>
    </source>
</evidence>
<keyword evidence="5" id="KW-1185">Reference proteome</keyword>
<dbReference type="EMBL" id="NIDN02000201">
    <property type="protein sequence ID" value="RLL94499.1"/>
    <property type="molecule type" value="Genomic_DNA"/>
</dbReference>
<feature type="signal peptide" evidence="3">
    <location>
        <begin position="1"/>
        <end position="21"/>
    </location>
</feature>
<sequence>MVLTTPTTLLALTGLAATATAYKSTSMDRMECAAAVTQNAEYPTCTSPSKLDCFCAQPFDPSRVSNAAREVCEGVHIPTEYIPRFICRDDDSDGESRYEVHRHDHTCHHDVVYDDDDASDSDRDGNTDIHRISSPMMRVPAPEPESETSSAAAAAKHNPNGQVQSKRAYAPGLSPAASASVSASAHRALVTDAPSTPDSEGDENEYEDDSNRPAGKVITEVHTYTSCDCSSSTVAAAVASGRVPSPSQGPSAHLHQGAIPMSSSSSSPSSAYIHQGAIPMSTSSSSPSSAHIHQSAIPVSSSSALAGAHSHGPASMYVSVPVSVPTGVDAQGSGYPRSSGRKTMASSSYFVVPSASGSAWPSASPSSMTFDGGASVGVFVPSSVVMIGLTAIMAFFM</sequence>
<reference evidence="4 5" key="1">
    <citation type="submission" date="2018-08" db="EMBL/GenBank/DDBJ databases">
        <title>Draft genome sequences of two Aspergillus turcosus clinical strains isolated from bronchoalveolar lavage fluid: one azole-susceptible and the other azole-resistant.</title>
        <authorList>
            <person name="Parent-Michaud M."/>
            <person name="Dufresne P.J."/>
            <person name="Fournier E."/>
            <person name="Martineau C."/>
            <person name="Moreira S."/>
            <person name="Perkins V."/>
            <person name="De Repentigny L."/>
            <person name="Dufresne S.F."/>
        </authorList>
    </citation>
    <scope>NUCLEOTIDE SEQUENCE [LARGE SCALE GENOMIC DNA]</scope>
    <source>
        <strain evidence="4">HMR AF 1038</strain>
    </source>
</reference>
<proteinExistence type="predicted"/>
<organism evidence="4 5">
    <name type="scientific">Aspergillus turcosus</name>
    <dbReference type="NCBI Taxonomy" id="1245748"/>
    <lineage>
        <taxon>Eukaryota</taxon>
        <taxon>Fungi</taxon>
        <taxon>Dikarya</taxon>
        <taxon>Ascomycota</taxon>
        <taxon>Pezizomycotina</taxon>
        <taxon>Eurotiomycetes</taxon>
        <taxon>Eurotiomycetidae</taxon>
        <taxon>Eurotiales</taxon>
        <taxon>Aspergillaceae</taxon>
        <taxon>Aspergillus</taxon>
        <taxon>Aspergillus subgen. Fumigati</taxon>
    </lineage>
</organism>
<dbReference type="AlphaFoldDB" id="A0A229X1F0"/>
<keyword evidence="3" id="KW-0732">Signal</keyword>
<feature type="region of interest" description="Disordered" evidence="1">
    <location>
        <begin position="184"/>
        <end position="214"/>
    </location>
</feature>
<evidence type="ECO:0000256" key="3">
    <source>
        <dbReference type="SAM" id="SignalP"/>
    </source>
</evidence>
<feature type="region of interest" description="Disordered" evidence="1">
    <location>
        <begin position="241"/>
        <end position="272"/>
    </location>
</feature>
<dbReference type="STRING" id="1245748.A0A229X1F0"/>
<evidence type="ECO:0000256" key="1">
    <source>
        <dbReference type="SAM" id="MobiDB-lite"/>
    </source>
</evidence>
<keyword evidence="2" id="KW-1133">Transmembrane helix</keyword>
<keyword evidence="2" id="KW-0812">Transmembrane</keyword>
<dbReference type="OrthoDB" id="4509966at2759"/>
<dbReference type="Proteomes" id="UP000215289">
    <property type="component" value="Unassembled WGS sequence"/>
</dbReference>
<feature type="transmembrane region" description="Helical" evidence="2">
    <location>
        <begin position="374"/>
        <end position="396"/>
    </location>
</feature>
<feature type="chain" id="PRO_5011911639" description="Extracellular membrane protein CFEM domain-containing protein" evidence="3">
    <location>
        <begin position="22"/>
        <end position="397"/>
    </location>
</feature>
<evidence type="ECO:0008006" key="6">
    <source>
        <dbReference type="Google" id="ProtNLM"/>
    </source>
</evidence>
<feature type="region of interest" description="Disordered" evidence="1">
    <location>
        <begin position="111"/>
        <end position="166"/>
    </location>
</feature>
<evidence type="ECO:0000256" key="2">
    <source>
        <dbReference type="SAM" id="Phobius"/>
    </source>
</evidence>
<keyword evidence="2" id="KW-0472">Membrane</keyword>
<feature type="compositionally biased region" description="Basic and acidic residues" evidence="1">
    <location>
        <begin position="120"/>
        <end position="131"/>
    </location>
</feature>